<protein>
    <submittedName>
        <fullName evidence="1">Uncharacterized protein</fullName>
    </submittedName>
</protein>
<dbReference type="AlphaFoldDB" id="A0A084R340"/>
<dbReference type="Proteomes" id="UP000028524">
    <property type="component" value="Unassembled WGS sequence"/>
</dbReference>
<dbReference type="InParanoid" id="A0A084R340"/>
<name>A0A084R340_STAC4</name>
<reference evidence="1 2" key="1">
    <citation type="journal article" date="2014" name="BMC Genomics">
        <title>Comparative genome sequencing reveals chemotype-specific gene clusters in the toxigenic black mold Stachybotrys.</title>
        <authorList>
            <person name="Semeiks J."/>
            <person name="Borek D."/>
            <person name="Otwinowski Z."/>
            <person name="Grishin N.V."/>
        </authorList>
    </citation>
    <scope>NUCLEOTIDE SEQUENCE [LARGE SCALE GENOMIC DNA]</scope>
    <source>
        <strain evidence="1 2">IBT 40285</strain>
    </source>
</reference>
<accession>A0A084R340</accession>
<gene>
    <name evidence="1" type="ORF">S40285_09659</name>
</gene>
<keyword evidence="2" id="KW-1185">Reference proteome</keyword>
<organism evidence="1 2">
    <name type="scientific">Stachybotrys chlorohalonatus (strain IBT 40285)</name>
    <dbReference type="NCBI Taxonomy" id="1283841"/>
    <lineage>
        <taxon>Eukaryota</taxon>
        <taxon>Fungi</taxon>
        <taxon>Dikarya</taxon>
        <taxon>Ascomycota</taxon>
        <taxon>Pezizomycotina</taxon>
        <taxon>Sordariomycetes</taxon>
        <taxon>Hypocreomycetidae</taxon>
        <taxon>Hypocreales</taxon>
        <taxon>Stachybotryaceae</taxon>
        <taxon>Stachybotrys</taxon>
    </lineage>
</organism>
<dbReference type="HOGENOM" id="CLU_3410796_0_0_1"/>
<evidence type="ECO:0000313" key="2">
    <source>
        <dbReference type="Proteomes" id="UP000028524"/>
    </source>
</evidence>
<sequence>MAEKTIVKVQTGWWFWTYPITSCQVQKRH</sequence>
<evidence type="ECO:0000313" key="1">
    <source>
        <dbReference type="EMBL" id="KFA70625.1"/>
    </source>
</evidence>
<proteinExistence type="predicted"/>
<dbReference type="EMBL" id="KL659163">
    <property type="protein sequence ID" value="KFA70625.1"/>
    <property type="molecule type" value="Genomic_DNA"/>
</dbReference>